<reference evidence="2" key="1">
    <citation type="journal article" date="2015" name="Nat. Genet.">
        <title>The genome and transcriptome of the zoonotic hookworm Ancylostoma ceylanicum identify infection-specific gene families.</title>
        <authorList>
            <person name="Schwarz E.M."/>
            <person name="Hu Y."/>
            <person name="Antoshechkin I."/>
            <person name="Miller M.M."/>
            <person name="Sternberg P.W."/>
            <person name="Aroian R.V."/>
        </authorList>
    </citation>
    <scope>NUCLEOTIDE SEQUENCE</scope>
    <source>
        <strain evidence="2">HY135</strain>
    </source>
</reference>
<proteinExistence type="predicted"/>
<name>A0A016UHT1_9BILA</name>
<organism evidence="1 2">
    <name type="scientific">Ancylostoma ceylanicum</name>
    <dbReference type="NCBI Taxonomy" id="53326"/>
    <lineage>
        <taxon>Eukaryota</taxon>
        <taxon>Metazoa</taxon>
        <taxon>Ecdysozoa</taxon>
        <taxon>Nematoda</taxon>
        <taxon>Chromadorea</taxon>
        <taxon>Rhabditida</taxon>
        <taxon>Rhabditina</taxon>
        <taxon>Rhabditomorpha</taxon>
        <taxon>Strongyloidea</taxon>
        <taxon>Ancylostomatidae</taxon>
        <taxon>Ancylostomatinae</taxon>
        <taxon>Ancylostoma</taxon>
    </lineage>
</organism>
<evidence type="ECO:0000313" key="1">
    <source>
        <dbReference type="EMBL" id="EYC14919.1"/>
    </source>
</evidence>
<dbReference type="EMBL" id="JARK01001375">
    <property type="protein sequence ID" value="EYC14919.1"/>
    <property type="molecule type" value="Genomic_DNA"/>
</dbReference>
<keyword evidence="2" id="KW-1185">Reference proteome</keyword>
<protein>
    <submittedName>
        <fullName evidence="1">Uncharacterized protein</fullName>
    </submittedName>
</protein>
<dbReference type="Proteomes" id="UP000024635">
    <property type="component" value="Unassembled WGS sequence"/>
</dbReference>
<sequence>MRVLAACLGSSPPVLLGRQSTERRRQIVVVLFLVFAVVVVRRPQHSALTVVLLSAEALRSLCSKSTEGGSMRGSSVFFHGSDSAIASNCRLVRMCSHKNPLPLFGSAFGLSLPLNAKDFWGLGGAFV</sequence>
<gene>
    <name evidence="1" type="primary">Acey_s0039.g85</name>
    <name evidence="1" type="ORF">Y032_0039g85</name>
</gene>
<evidence type="ECO:0000313" key="2">
    <source>
        <dbReference type="Proteomes" id="UP000024635"/>
    </source>
</evidence>
<comment type="caution">
    <text evidence="1">The sequence shown here is derived from an EMBL/GenBank/DDBJ whole genome shotgun (WGS) entry which is preliminary data.</text>
</comment>
<dbReference type="AlphaFoldDB" id="A0A016UHT1"/>
<accession>A0A016UHT1</accession>